<dbReference type="InterPro" id="IPR015422">
    <property type="entry name" value="PyrdxlP-dep_Trfase_small"/>
</dbReference>
<proteinExistence type="predicted"/>
<evidence type="ECO:0000313" key="1">
    <source>
        <dbReference type="EMBL" id="MBB6672244.1"/>
    </source>
</evidence>
<dbReference type="EMBL" id="JACJVP010000025">
    <property type="protein sequence ID" value="MBB6672244.1"/>
    <property type="molecule type" value="Genomic_DNA"/>
</dbReference>
<accession>A0A7X0RUA7</accession>
<dbReference type="AlphaFoldDB" id="A0A7X0RUA7"/>
<dbReference type="SUPFAM" id="SSF53383">
    <property type="entry name" value="PLP-dependent transferases"/>
    <property type="match status" value="1"/>
</dbReference>
<organism evidence="1 2">
    <name type="scientific">Cohnella nanjingensis</name>
    <dbReference type="NCBI Taxonomy" id="1387779"/>
    <lineage>
        <taxon>Bacteria</taxon>
        <taxon>Bacillati</taxon>
        <taxon>Bacillota</taxon>
        <taxon>Bacilli</taxon>
        <taxon>Bacillales</taxon>
        <taxon>Paenibacillaceae</taxon>
        <taxon>Cohnella</taxon>
    </lineage>
</organism>
<comment type="caution">
    <text evidence="1">The sequence shown here is derived from an EMBL/GenBank/DDBJ whole genome shotgun (WGS) entry which is preliminary data.</text>
</comment>
<dbReference type="Proteomes" id="UP000547209">
    <property type="component" value="Unassembled WGS sequence"/>
</dbReference>
<keyword evidence="2" id="KW-1185">Reference proteome</keyword>
<gene>
    <name evidence="1" type="ORF">H7C19_16305</name>
</gene>
<sequence>MSAIQRFMNNKVRVLGQNVELHLLLKLNADCDETALLREVWSAGIMVGSVTEHWSGLKNTYADTFILGFGTLTVEDLEDGVERLAEAWFGSE</sequence>
<evidence type="ECO:0000313" key="2">
    <source>
        <dbReference type="Proteomes" id="UP000547209"/>
    </source>
</evidence>
<dbReference type="Gene3D" id="3.90.1150.10">
    <property type="entry name" value="Aspartate Aminotransferase, domain 1"/>
    <property type="match status" value="1"/>
</dbReference>
<name>A0A7X0RUA7_9BACL</name>
<reference evidence="1 2" key="1">
    <citation type="submission" date="2020-08" db="EMBL/GenBank/DDBJ databases">
        <title>Cohnella phylogeny.</title>
        <authorList>
            <person name="Dunlap C."/>
        </authorList>
    </citation>
    <scope>NUCLEOTIDE SEQUENCE [LARGE SCALE GENOMIC DNA]</scope>
    <source>
        <strain evidence="1 2">DSM 28246</strain>
    </source>
</reference>
<protein>
    <submittedName>
        <fullName evidence="1">Uncharacterized protein</fullName>
    </submittedName>
</protein>
<dbReference type="InterPro" id="IPR015424">
    <property type="entry name" value="PyrdxlP-dep_Trfase"/>
</dbReference>